<keyword evidence="4" id="KW-0436">Ligase</keyword>
<dbReference type="CDD" id="cd05907">
    <property type="entry name" value="VL_LC_FACS_like"/>
    <property type="match status" value="1"/>
</dbReference>
<evidence type="ECO:0000313" key="4">
    <source>
        <dbReference type="EMBL" id="OOZ38975.1"/>
    </source>
</evidence>
<sequence>MTEDIITVEQATSLDGLFFKRVDRTPDKEALRHFDKSDKSWNSYTWKESLAEIARWQEMLARENLSAGDRVAILLRNCPEWVFFEQAALSLGLVVVPLYTDDRPDNVGYIIEDAGIRLLLIQDAGRWKRLAPSVENENSPLQRVLILESSSEAEKCVRNDDRVHLVENEIPSHGVEYKPRLVSDINSLATIVYTSGTTGRPKGVMLSHFNILSIAHRGMTMISVFVEDIFLSFLPLSHTLERTVGYYVPVMTGATIIYARSVGQLADDLVTHKPTVLIAVPRVFERVYNKIQDQLANGPGIKRKLFNKAVGVGWRKFERDQGRAGWHPSLLTHKVLDKLVGAKIREKLGGRMRLAVAGGAPLPASIGEMFLSLGVPVLQGYGLTETAPIISGNPVEKNKPASVGLPLRGVEVVVGENDELLVKTPGMMLGYWNNHDATSNVIDKDGWLHTGDQGRIDEDGHIYITGRLKDILVLSNGEKIPPAEMESAISMDSMFDQVMVIGEGESYLTALAVVDEAFWTVSAPGKPYTKEALNQKEIVSDALKRIRNALHDFPGYAKVRRVVLLSEPWGIDNGMMTPTLKVKRQSVLEHYVDDVKSMYS</sequence>
<dbReference type="GO" id="GO:0005524">
    <property type="term" value="F:ATP binding"/>
    <property type="evidence" value="ECO:0007669"/>
    <property type="project" value="UniProtKB-KW"/>
</dbReference>
<dbReference type="SUPFAM" id="SSF56801">
    <property type="entry name" value="Acetyl-CoA synthetase-like"/>
    <property type="match status" value="1"/>
</dbReference>
<evidence type="ECO:0000313" key="5">
    <source>
        <dbReference type="Proteomes" id="UP000190198"/>
    </source>
</evidence>
<dbReference type="Pfam" id="PF00501">
    <property type="entry name" value="AMP-binding"/>
    <property type="match status" value="1"/>
</dbReference>
<evidence type="ECO:0000256" key="2">
    <source>
        <dbReference type="ARBA" id="ARBA00022840"/>
    </source>
</evidence>
<accession>A0A1T2L1K3</accession>
<protein>
    <submittedName>
        <fullName evidence="4">Long-chain fatty acid--CoA ligase</fullName>
    </submittedName>
</protein>
<dbReference type="RefSeq" id="WP_078477186.1">
    <property type="nucleotide sequence ID" value="NZ_MPRK01000147.1"/>
</dbReference>
<dbReference type="Pfam" id="PF23562">
    <property type="entry name" value="AMP-binding_C_3"/>
    <property type="match status" value="1"/>
</dbReference>
<dbReference type="Proteomes" id="UP000190198">
    <property type="component" value="Unassembled WGS sequence"/>
</dbReference>
<dbReference type="PANTHER" id="PTHR43272:SF33">
    <property type="entry name" value="AMP-BINDING DOMAIN-CONTAINING PROTEIN-RELATED"/>
    <property type="match status" value="1"/>
</dbReference>
<dbReference type="GO" id="GO:0016020">
    <property type="term" value="C:membrane"/>
    <property type="evidence" value="ECO:0007669"/>
    <property type="project" value="TreeGrafter"/>
</dbReference>
<keyword evidence="2" id="KW-0067">ATP-binding</keyword>
<dbReference type="InterPro" id="IPR000873">
    <property type="entry name" value="AMP-dep_synth/lig_dom"/>
</dbReference>
<keyword evidence="5" id="KW-1185">Reference proteome</keyword>
<dbReference type="PROSITE" id="PS00455">
    <property type="entry name" value="AMP_BINDING"/>
    <property type="match status" value="1"/>
</dbReference>
<reference evidence="4 5" key="1">
    <citation type="submission" date="2016-11" db="EMBL/GenBank/DDBJ databases">
        <title>Mixed transmission modes and dynamic genome evolution in an obligate animal-bacterial symbiosis.</title>
        <authorList>
            <person name="Russell S.L."/>
            <person name="Corbett-Detig R.B."/>
            <person name="Cavanaugh C.M."/>
        </authorList>
    </citation>
    <scope>NUCLEOTIDE SEQUENCE [LARGE SCALE GENOMIC DNA]</scope>
    <source>
        <strain evidence="4">Sp-SM6</strain>
    </source>
</reference>
<evidence type="ECO:0000259" key="3">
    <source>
        <dbReference type="Pfam" id="PF00501"/>
    </source>
</evidence>
<gene>
    <name evidence="4" type="ORF">BOW52_07795</name>
</gene>
<dbReference type="PANTHER" id="PTHR43272">
    <property type="entry name" value="LONG-CHAIN-FATTY-ACID--COA LIGASE"/>
    <property type="match status" value="1"/>
</dbReference>
<name>A0A1T2L1K3_9GAMM</name>
<dbReference type="Gene3D" id="3.40.50.12780">
    <property type="entry name" value="N-terminal domain of ligase-like"/>
    <property type="match status" value="1"/>
</dbReference>
<dbReference type="OrthoDB" id="5296889at2"/>
<proteinExistence type="predicted"/>
<feature type="domain" description="AMP-dependent synthetase/ligase" evidence="3">
    <location>
        <begin position="18"/>
        <end position="432"/>
    </location>
</feature>
<dbReference type="InterPro" id="IPR042099">
    <property type="entry name" value="ANL_N_sf"/>
</dbReference>
<organism evidence="4 5">
    <name type="scientific">Solemya elarraichensis gill symbiont</name>
    <dbReference type="NCBI Taxonomy" id="1918949"/>
    <lineage>
        <taxon>Bacteria</taxon>
        <taxon>Pseudomonadati</taxon>
        <taxon>Pseudomonadota</taxon>
        <taxon>Gammaproteobacteria</taxon>
        <taxon>sulfur-oxidizing symbionts</taxon>
    </lineage>
</organism>
<dbReference type="InterPro" id="IPR020845">
    <property type="entry name" value="AMP-binding_CS"/>
</dbReference>
<keyword evidence="1" id="KW-0547">Nucleotide-binding</keyword>
<dbReference type="EMBL" id="MPRK01000147">
    <property type="protein sequence ID" value="OOZ38975.1"/>
    <property type="molecule type" value="Genomic_DNA"/>
</dbReference>
<dbReference type="AlphaFoldDB" id="A0A1T2L1K3"/>
<evidence type="ECO:0000256" key="1">
    <source>
        <dbReference type="ARBA" id="ARBA00022741"/>
    </source>
</evidence>
<dbReference type="GO" id="GO:0004467">
    <property type="term" value="F:long-chain fatty acid-CoA ligase activity"/>
    <property type="evidence" value="ECO:0007669"/>
    <property type="project" value="TreeGrafter"/>
</dbReference>
<comment type="caution">
    <text evidence="4">The sequence shown here is derived from an EMBL/GenBank/DDBJ whole genome shotgun (WGS) entry which is preliminary data.</text>
</comment>